<feature type="compositionally biased region" description="Polar residues" evidence="1">
    <location>
        <begin position="76"/>
        <end position="88"/>
    </location>
</feature>
<keyword evidence="2" id="KW-0472">Membrane</keyword>
<dbReference type="Proteomes" id="UP000000822">
    <property type="component" value="Chromosome"/>
</dbReference>
<evidence type="ECO:0000256" key="2">
    <source>
        <dbReference type="SAM" id="Phobius"/>
    </source>
</evidence>
<gene>
    <name evidence="3" type="ordered locus">OB0799</name>
</gene>
<evidence type="ECO:0000256" key="1">
    <source>
        <dbReference type="SAM" id="MobiDB-lite"/>
    </source>
</evidence>
<feature type="transmembrane region" description="Helical" evidence="2">
    <location>
        <begin position="12"/>
        <end position="31"/>
    </location>
</feature>
<dbReference type="AlphaFoldDB" id="Q8ES44"/>
<dbReference type="KEGG" id="oih:OB0799"/>
<protein>
    <submittedName>
        <fullName evidence="3">Uncharacterized protein</fullName>
    </submittedName>
</protein>
<keyword evidence="2" id="KW-1133">Transmembrane helix</keyword>
<evidence type="ECO:0000313" key="3">
    <source>
        <dbReference type="EMBL" id="BAC12755.1"/>
    </source>
</evidence>
<dbReference type="STRING" id="221109.gene:10733020"/>
<accession>Q8ES44</accession>
<feature type="region of interest" description="Disordered" evidence="1">
    <location>
        <begin position="54"/>
        <end position="143"/>
    </location>
</feature>
<dbReference type="OrthoDB" id="9962305at2"/>
<keyword evidence="2" id="KW-0812">Transmembrane</keyword>
<proteinExistence type="predicted"/>
<dbReference type="EMBL" id="BA000028">
    <property type="protein sequence ID" value="BAC12755.1"/>
    <property type="molecule type" value="Genomic_DNA"/>
</dbReference>
<dbReference type="RefSeq" id="WP_011065205.1">
    <property type="nucleotide sequence ID" value="NC_004193.1"/>
</dbReference>
<evidence type="ECO:0000313" key="4">
    <source>
        <dbReference type="Proteomes" id="UP000000822"/>
    </source>
</evidence>
<feature type="compositionally biased region" description="Basic and acidic residues" evidence="1">
    <location>
        <begin position="119"/>
        <end position="130"/>
    </location>
</feature>
<dbReference type="HOGENOM" id="CLU_1804226_0_0_9"/>
<feature type="compositionally biased region" description="Low complexity" evidence="1">
    <location>
        <begin position="89"/>
        <end position="99"/>
    </location>
</feature>
<name>Q8ES44_OCEIH</name>
<dbReference type="eggNOG" id="ENOG5030EX6">
    <property type="taxonomic scope" value="Bacteria"/>
</dbReference>
<keyword evidence="4" id="KW-1185">Reference proteome</keyword>
<feature type="compositionally biased region" description="Acidic residues" evidence="1">
    <location>
        <begin position="131"/>
        <end position="143"/>
    </location>
</feature>
<reference evidence="3 4" key="1">
    <citation type="journal article" date="2001" name="FEMS Microbiol. Lett.">
        <title>Oceanobacillus iheyensis gen. nov., sp. nov., a deep-sea extremely halotolerant and alkaliphilic species isolated from a depth of 1050 m on the Iheya Ridge.</title>
        <authorList>
            <person name="Lu J."/>
            <person name="Nogi Y."/>
            <person name="Takami H."/>
        </authorList>
    </citation>
    <scope>NUCLEOTIDE SEQUENCE [LARGE SCALE GENOMIC DNA]</scope>
    <source>
        <strain evidence="4">DSM 14371 / CIP 107618 / JCM 11309 / KCTC 3954 / HTE831</strain>
    </source>
</reference>
<sequence>MKRNPIRKIKFHLLIQLIAILFLSIYISTMITSPTTAVFQTETELLKGGILASDTYAGYDDPNKVDEAIEDGLENEPTNNLNKQSIDDSTNGSTNGTSTKPMEESNDSNKPVAEEELEQREKDENESQEKDADEEVDDTTGDE</sequence>
<organism evidence="3 4">
    <name type="scientific">Oceanobacillus iheyensis (strain DSM 14371 / CIP 107618 / JCM 11309 / KCTC 3954 / HTE831)</name>
    <dbReference type="NCBI Taxonomy" id="221109"/>
    <lineage>
        <taxon>Bacteria</taxon>
        <taxon>Bacillati</taxon>
        <taxon>Bacillota</taxon>
        <taxon>Bacilli</taxon>
        <taxon>Bacillales</taxon>
        <taxon>Bacillaceae</taxon>
        <taxon>Oceanobacillus</taxon>
    </lineage>
</organism>
<reference evidence="3 4" key="2">
    <citation type="journal article" date="2002" name="Nucleic Acids Res.">
        <title>Genome sequence of Oceanobacillus iheyensis isolated from the Iheya Ridge and its unexpected adaptive capabilities to extreme environments.</title>
        <authorList>
            <person name="Takami H."/>
            <person name="Takaki Y."/>
            <person name="Uchiyama I."/>
        </authorList>
    </citation>
    <scope>NUCLEOTIDE SEQUENCE [LARGE SCALE GENOMIC DNA]</scope>
    <source>
        <strain evidence="4">DSM 14371 / CIP 107618 / JCM 11309 / KCTC 3954 / HTE831</strain>
    </source>
</reference>